<dbReference type="GO" id="GO:0043908">
    <property type="term" value="F:Ser(Gly)-tRNA(Ala) hydrolase activity"/>
    <property type="evidence" value="ECO:0007669"/>
    <property type="project" value="UniProtKB-UniRule"/>
</dbReference>
<evidence type="ECO:0000256" key="1">
    <source>
        <dbReference type="ARBA" id="ARBA00009673"/>
    </source>
</evidence>
<organism evidence="5 6">
    <name type="scientific">Candidatus Hydrogenisulfobacillus filiaventi</name>
    <dbReference type="NCBI Taxonomy" id="2707344"/>
    <lineage>
        <taxon>Bacteria</taxon>
        <taxon>Bacillati</taxon>
        <taxon>Bacillota</taxon>
        <taxon>Clostridia</taxon>
        <taxon>Eubacteriales</taxon>
        <taxon>Clostridiales Family XVII. Incertae Sedis</taxon>
        <taxon>Candidatus Hydrogenisulfobacillus</taxon>
    </lineage>
</organism>
<comment type="subunit">
    <text evidence="4">Homodimer.</text>
</comment>
<dbReference type="GO" id="GO:0106026">
    <property type="term" value="F:Gly-tRNA(Ala) deacylase activity"/>
    <property type="evidence" value="ECO:0007669"/>
    <property type="project" value="UniProtKB-UniRule"/>
</dbReference>
<comment type="similarity">
    <text evidence="1 4">Belongs to the DTD family.</text>
</comment>
<evidence type="ECO:0000313" key="5">
    <source>
        <dbReference type="EMBL" id="CAB1128971.1"/>
    </source>
</evidence>
<sequence>MRTVVQRVRAAAVVVDTETVAAIGPGLLALVGICREDNEDDLAWTVRKLTGLRIFADGGGHLARDVAEAGGAVLLVSQVTLCAAVARGRRPDLGPAAPPAEARAWFARLEAAVRAALPPGTLVATGRFGAHMQVQLVNDGPVTIWLDSRRR</sequence>
<comment type="catalytic activity">
    <reaction evidence="4">
        <text>glycyl-tRNA(Ala) + H2O = tRNA(Ala) + glycine + H(+)</text>
        <dbReference type="Rhea" id="RHEA:53744"/>
        <dbReference type="Rhea" id="RHEA-COMP:9657"/>
        <dbReference type="Rhea" id="RHEA-COMP:13640"/>
        <dbReference type="ChEBI" id="CHEBI:15377"/>
        <dbReference type="ChEBI" id="CHEBI:15378"/>
        <dbReference type="ChEBI" id="CHEBI:57305"/>
        <dbReference type="ChEBI" id="CHEBI:78442"/>
        <dbReference type="ChEBI" id="CHEBI:78522"/>
    </reaction>
</comment>
<dbReference type="GO" id="GO:0005737">
    <property type="term" value="C:cytoplasm"/>
    <property type="evidence" value="ECO:0007669"/>
    <property type="project" value="UniProtKB-SubCell"/>
</dbReference>
<evidence type="ECO:0000256" key="3">
    <source>
        <dbReference type="ARBA" id="ARBA00022801"/>
    </source>
</evidence>
<dbReference type="EC" id="3.1.1.96" evidence="4"/>
<dbReference type="Pfam" id="PF02580">
    <property type="entry name" value="Tyr_Deacylase"/>
    <property type="match status" value="1"/>
</dbReference>
<dbReference type="AlphaFoldDB" id="A0A6F8ZGY4"/>
<comment type="domain">
    <text evidence="4">A Gly-cisPro motif from one monomer fits into the active site of the other monomer to allow specific chiral rejection of L-amino acids.</text>
</comment>
<dbReference type="HAMAP" id="MF_00518">
    <property type="entry name" value="Deacylase_Dtd"/>
    <property type="match status" value="1"/>
</dbReference>
<dbReference type="KEGG" id="hfv:R50_1465"/>
<accession>A0A6F8ZGY4</accession>
<name>A0A6F8ZGY4_9FIRM</name>
<dbReference type="NCBIfam" id="TIGR00256">
    <property type="entry name" value="D-aminoacyl-tRNA deacylase"/>
    <property type="match status" value="1"/>
</dbReference>
<keyword evidence="3 4" id="KW-0378">Hydrolase</keyword>
<evidence type="ECO:0000256" key="2">
    <source>
        <dbReference type="ARBA" id="ARBA00022555"/>
    </source>
</evidence>
<feature type="short sequence motif" description="Gly-cisPro motif, important for rejection of L-amino acids" evidence="4">
    <location>
        <begin position="140"/>
        <end position="141"/>
    </location>
</feature>
<proteinExistence type="inferred from homology"/>
<keyword evidence="2 4" id="KW-0820">tRNA-binding</keyword>
<dbReference type="SUPFAM" id="SSF69500">
    <property type="entry name" value="DTD-like"/>
    <property type="match status" value="1"/>
</dbReference>
<dbReference type="InterPro" id="IPR023509">
    <property type="entry name" value="DTD-like_sf"/>
</dbReference>
<comment type="function">
    <text evidence="4">An aminoacyl-tRNA editing enzyme that deacylates mischarged D-aminoacyl-tRNAs. Also deacylates mischarged glycyl-tRNA(Ala), protecting cells against glycine mischarging by AlaRS. Acts via tRNA-based rather than protein-based catalysis; rejects L-amino acids rather than detecting D-amino acids in the active site. By recycling D-aminoacyl-tRNA to D-amino acids and free tRNA molecules, this enzyme counteracts the toxicity associated with the formation of D-aminoacyl-tRNA entities in vivo and helps enforce protein L-homochirality.</text>
</comment>
<dbReference type="EMBL" id="LR778114">
    <property type="protein sequence ID" value="CAB1128971.1"/>
    <property type="molecule type" value="Genomic_DNA"/>
</dbReference>
<dbReference type="FunFam" id="3.50.80.10:FF:000001">
    <property type="entry name" value="D-aminoacyl-tRNA deacylase"/>
    <property type="match status" value="1"/>
</dbReference>
<dbReference type="PANTHER" id="PTHR10472">
    <property type="entry name" value="D-TYROSYL-TRNA TYR DEACYLASE"/>
    <property type="match status" value="1"/>
</dbReference>
<evidence type="ECO:0000256" key="4">
    <source>
        <dbReference type="HAMAP-Rule" id="MF_00518"/>
    </source>
</evidence>
<keyword evidence="6" id="KW-1185">Reference proteome</keyword>
<keyword evidence="4" id="KW-0963">Cytoplasm</keyword>
<dbReference type="Gene3D" id="3.50.80.10">
    <property type="entry name" value="D-tyrosyl-tRNA(Tyr) deacylase"/>
    <property type="match status" value="1"/>
</dbReference>
<dbReference type="EC" id="3.1.1.-" evidence="4"/>
<keyword evidence="4" id="KW-0694">RNA-binding</keyword>
<protein>
    <recommendedName>
        <fullName evidence="4">D-aminoacyl-tRNA deacylase</fullName>
        <shortName evidence="4">DTD</shortName>
        <ecNumber evidence="4">3.1.1.96</ecNumber>
    </recommendedName>
    <alternativeName>
        <fullName evidence="4">Gly-tRNA(Ala) deacylase</fullName>
        <ecNumber evidence="4">3.1.1.-</ecNumber>
    </alternativeName>
</protein>
<comment type="catalytic activity">
    <reaction evidence="4">
        <text>a D-aminoacyl-tRNA + H2O = a tRNA + a D-alpha-amino acid + H(+)</text>
        <dbReference type="Rhea" id="RHEA:13953"/>
        <dbReference type="Rhea" id="RHEA-COMP:10123"/>
        <dbReference type="Rhea" id="RHEA-COMP:10124"/>
        <dbReference type="ChEBI" id="CHEBI:15377"/>
        <dbReference type="ChEBI" id="CHEBI:15378"/>
        <dbReference type="ChEBI" id="CHEBI:59871"/>
        <dbReference type="ChEBI" id="CHEBI:78442"/>
        <dbReference type="ChEBI" id="CHEBI:79333"/>
        <dbReference type="EC" id="3.1.1.96"/>
    </reaction>
</comment>
<evidence type="ECO:0000313" key="6">
    <source>
        <dbReference type="Proteomes" id="UP000503399"/>
    </source>
</evidence>
<reference evidence="5 6" key="1">
    <citation type="submission" date="2020-02" db="EMBL/GenBank/DDBJ databases">
        <authorList>
            <person name="Hogendoorn C."/>
        </authorList>
    </citation>
    <scope>NUCLEOTIDE SEQUENCE [LARGE SCALE GENOMIC DNA]</scope>
    <source>
        <strain evidence="5">R501</strain>
    </source>
</reference>
<dbReference type="InterPro" id="IPR003732">
    <property type="entry name" value="Daa-tRNA_deacyls_DTD"/>
</dbReference>
<gene>
    <name evidence="4 5" type="primary">dtd</name>
    <name evidence="5" type="ORF">R50_1465</name>
</gene>
<dbReference type="GO" id="GO:0000049">
    <property type="term" value="F:tRNA binding"/>
    <property type="evidence" value="ECO:0007669"/>
    <property type="project" value="UniProtKB-UniRule"/>
</dbReference>
<dbReference type="PANTHER" id="PTHR10472:SF5">
    <property type="entry name" value="D-AMINOACYL-TRNA DEACYLASE 1"/>
    <property type="match status" value="1"/>
</dbReference>
<dbReference type="GO" id="GO:0019478">
    <property type="term" value="P:D-amino acid catabolic process"/>
    <property type="evidence" value="ECO:0007669"/>
    <property type="project" value="UniProtKB-UniRule"/>
</dbReference>
<dbReference type="Proteomes" id="UP000503399">
    <property type="component" value="Chromosome"/>
</dbReference>
<dbReference type="GO" id="GO:0051500">
    <property type="term" value="F:D-tyrosyl-tRNA(Tyr) deacylase activity"/>
    <property type="evidence" value="ECO:0007669"/>
    <property type="project" value="TreeGrafter"/>
</dbReference>
<comment type="subcellular location">
    <subcellularLocation>
        <location evidence="4">Cytoplasm</location>
    </subcellularLocation>
</comment>